<sequence length="436" mass="48537">MSRKKIGVIGAGTAGLHLGLYLRQHDVDVTIFTDRKPEDYAGMRLLNTVAHHAVTCDRETALGVNHWPGDKWGYFGHYYYIGVGPQPLRFFGDLHAPSRAIDYRIYQPRLMADFLARGGKIEYREIKGEDVLSISAGFDVVVVCTGKGPFGQLFQLDAAHSPFDRPQRALCVGLFKGIKENPIRAVRMSFAPGAGEMIEIPTWTFNGLSTALVMENHIGGDLEILSKVKYDENPRAFLDLLIEKLRKHYPDCAALIDEKEFDLANSPLDILQGGVTPTVRKSHIVLEDGKLAIALGDVHSVVDPVLGQGANAASYAAVILAEEIVKQNVYDERFIELVNNRRNDRVLGASRWTNFMLMGLKELQPEFAQFIGALSQNRTLADIFTDNFNYPEKQWDVFASLSRMQSWLEETSSQSPLNISLAANDRRVSDLLAANA</sequence>
<dbReference type="Proteomes" id="UP000003704">
    <property type="component" value="Unassembled WGS sequence"/>
</dbReference>
<evidence type="ECO:0000259" key="1">
    <source>
        <dbReference type="Pfam" id="PF17885"/>
    </source>
</evidence>
<name>I7ZIN7_9GAMM</name>
<dbReference type="Pfam" id="PF17885">
    <property type="entry name" value="Smoa_sbd"/>
    <property type="match status" value="1"/>
</dbReference>
<evidence type="ECO:0000313" key="3">
    <source>
        <dbReference type="Proteomes" id="UP000003704"/>
    </source>
</evidence>
<dbReference type="RefSeq" id="WP_007184693.1">
    <property type="nucleotide sequence ID" value="NZ_AKGD01000001.1"/>
</dbReference>
<dbReference type="Gene3D" id="3.50.50.60">
    <property type="entry name" value="FAD/NAD(P)-binding domain"/>
    <property type="match status" value="2"/>
</dbReference>
<dbReference type="InterPro" id="IPR041654">
    <property type="entry name" value="StyA_sbd"/>
</dbReference>
<feature type="domain" description="Styrene monooxygenase StyA putative substrate binding" evidence="1">
    <location>
        <begin position="146"/>
        <end position="253"/>
    </location>
</feature>
<dbReference type="Gene3D" id="3.30.9.40">
    <property type="match status" value="2"/>
</dbReference>
<reference evidence="2 3" key="1">
    <citation type="journal article" date="2012" name="J. Bacteriol.">
        <title>Genome Sequence of n-Alkane-Degrading Hydrocarboniphaga effusa Strain AP103T (ATCC BAA-332T).</title>
        <authorList>
            <person name="Chang H.K."/>
            <person name="Zylstra G.J."/>
            <person name="Chae J.C."/>
        </authorList>
    </citation>
    <scope>NUCLEOTIDE SEQUENCE [LARGE SCALE GENOMIC DNA]</scope>
    <source>
        <strain evidence="2 3">AP103</strain>
    </source>
</reference>
<dbReference type="EMBL" id="AKGD01000001">
    <property type="protein sequence ID" value="EIT71607.1"/>
    <property type="molecule type" value="Genomic_DNA"/>
</dbReference>
<keyword evidence="3" id="KW-1185">Reference proteome</keyword>
<proteinExistence type="predicted"/>
<dbReference type="InterPro" id="IPR054801">
    <property type="entry name" value="StyMonoxStyA"/>
</dbReference>
<dbReference type="NCBIfam" id="NF045732">
    <property type="entry name" value="StyMonoxStyA"/>
    <property type="match status" value="1"/>
</dbReference>
<dbReference type="PATRIC" id="fig|1172194.4.peg.1685"/>
<protein>
    <submittedName>
        <fullName evidence="2">FAD dependent oxidoreductase</fullName>
    </submittedName>
</protein>
<accession>I7ZIN7</accession>
<dbReference type="Gene3D" id="6.10.250.650">
    <property type="match status" value="1"/>
</dbReference>
<dbReference type="AlphaFoldDB" id="I7ZIN7"/>
<comment type="caution">
    <text evidence="2">The sequence shown here is derived from an EMBL/GenBank/DDBJ whole genome shotgun (WGS) entry which is preliminary data.</text>
</comment>
<dbReference type="STRING" id="1172194.WQQ_17440"/>
<dbReference type="OrthoDB" id="8801399at2"/>
<gene>
    <name evidence="2" type="ORF">WQQ_17440</name>
</gene>
<organism evidence="2 3">
    <name type="scientific">Hydrocarboniphaga effusa AP103</name>
    <dbReference type="NCBI Taxonomy" id="1172194"/>
    <lineage>
        <taxon>Bacteria</taxon>
        <taxon>Pseudomonadati</taxon>
        <taxon>Pseudomonadota</taxon>
        <taxon>Gammaproteobacteria</taxon>
        <taxon>Nevskiales</taxon>
        <taxon>Nevskiaceae</taxon>
        <taxon>Hydrocarboniphaga</taxon>
    </lineage>
</organism>
<dbReference type="InterPro" id="IPR036188">
    <property type="entry name" value="FAD/NAD-bd_sf"/>
</dbReference>
<dbReference type="SUPFAM" id="SSF51905">
    <property type="entry name" value="FAD/NAD(P)-binding domain"/>
    <property type="match status" value="1"/>
</dbReference>
<evidence type="ECO:0000313" key="2">
    <source>
        <dbReference type="EMBL" id="EIT71607.1"/>
    </source>
</evidence>